<accession>A0A015X5L1</accession>
<gene>
    <name evidence="1" type="ORF">M136_3766</name>
</gene>
<evidence type="ECO:0000313" key="2">
    <source>
        <dbReference type="Proteomes" id="UP000022082"/>
    </source>
</evidence>
<comment type="caution">
    <text evidence="1">The sequence shown here is derived from an EMBL/GenBank/DDBJ whole genome shotgun (WGS) entry which is preliminary data.</text>
</comment>
<reference evidence="1 2" key="1">
    <citation type="submission" date="2014-02" db="EMBL/GenBank/DDBJ databases">
        <authorList>
            <person name="Sears C."/>
            <person name="Carroll K."/>
            <person name="Sack B.R."/>
            <person name="Qadri F."/>
            <person name="Myers L.L."/>
            <person name="Chung G.-T."/>
            <person name="Escheverria P."/>
            <person name="Fraser C.M."/>
            <person name="Sadzewicz L."/>
            <person name="Shefchek K.A."/>
            <person name="Tallon L."/>
            <person name="Das S.P."/>
            <person name="Daugherty S."/>
            <person name="Mongodin E.F."/>
        </authorList>
    </citation>
    <scope>NUCLEOTIDE SEQUENCE [LARGE SCALE GENOMIC DNA]</scope>
    <source>
        <strain evidence="1 2">S36L11</strain>
    </source>
</reference>
<sequence>MFDKITIKATIDTADIETIVLRNYLEECTEGDEVYYKSTAYANFDGCFIEIRGNRLRCTCSICKLYSKGKTGKLDNSRPITFAMAVRTIKELLLRLCVRIENAVVTYYEIGITMKMSLPADSYIKQMYEVSGKLLWNDANYSAFKQQTTEKSKYFRKILKVYDKSFEAGEKGRNVGANILRIETIYKHQSVSLMELTDNLFLSRIGRIFYKDWSEICFTRELSAAKGVKVSQLERAREIYRIGVTRYKERYKKLYLSGKLTKKQWETIRNFARSWPEEREKYVEEIGDMEREFKDKLLSGYQTGIFTPICRKI</sequence>
<proteinExistence type="predicted"/>
<dbReference type="RefSeq" id="WP_032557350.1">
    <property type="nucleotide sequence ID" value="NZ_JGDJ01000262.1"/>
</dbReference>
<dbReference type="PATRIC" id="fig|1339327.3.peg.4298"/>
<dbReference type="Proteomes" id="UP000022082">
    <property type="component" value="Unassembled WGS sequence"/>
</dbReference>
<dbReference type="AlphaFoldDB" id="A0A015X5L1"/>
<dbReference type="EMBL" id="JGDJ01000262">
    <property type="protein sequence ID" value="EXZ26988.1"/>
    <property type="molecule type" value="Genomic_DNA"/>
</dbReference>
<protein>
    <submittedName>
        <fullName evidence="1">Uncharacterized protein</fullName>
    </submittedName>
</protein>
<evidence type="ECO:0000313" key="1">
    <source>
        <dbReference type="EMBL" id="EXZ26988.1"/>
    </source>
</evidence>
<organism evidence="1 2">
    <name type="scientific">Bacteroides fragilis str. S36L11</name>
    <dbReference type="NCBI Taxonomy" id="1339327"/>
    <lineage>
        <taxon>Bacteria</taxon>
        <taxon>Pseudomonadati</taxon>
        <taxon>Bacteroidota</taxon>
        <taxon>Bacteroidia</taxon>
        <taxon>Bacteroidales</taxon>
        <taxon>Bacteroidaceae</taxon>
        <taxon>Bacteroides</taxon>
    </lineage>
</organism>
<name>A0A015X5L1_BACFG</name>